<dbReference type="AlphaFoldDB" id="A0A6S6UBB4"/>
<sequence length="292" mass="31627">MANDLFDFEHLKGLKLSEYKKEFCKPAMIKAGKAGLVLMKYDIKARKKGAIYLSFKKLNLAKSAFEAIKADKSIHLIKRTALVNASYGKGEDGKSLVTLNILKGGLTAEEIQLGAEELFTQTILMGLKVTGISEDADQADQTADAATDASADDSTIKGLRKDFQNAKQMYKEVGKVDAKLKAKTMLDTWNLLENLMPKLENFISSSDNTAQVQTATKITEAAQTIKATLKPLIDKIKAKGKAKPSSEKSNSNLDSLASGISSKAAQLLKDYQGEISAIDGLTENLKSISQIA</sequence>
<evidence type="ECO:0000313" key="1">
    <source>
        <dbReference type="EMBL" id="CAA6825398.1"/>
    </source>
</evidence>
<dbReference type="EMBL" id="CACVAQ010000361">
    <property type="protein sequence ID" value="CAA6825398.1"/>
    <property type="molecule type" value="Genomic_DNA"/>
</dbReference>
<accession>A0A6S6UBB4</accession>
<name>A0A6S6UBB4_9BACT</name>
<gene>
    <name evidence="1" type="ORF">HELGO_WM20159</name>
</gene>
<organism evidence="1">
    <name type="scientific">uncultured Aureispira sp</name>
    <dbReference type="NCBI Taxonomy" id="1331704"/>
    <lineage>
        <taxon>Bacteria</taxon>
        <taxon>Pseudomonadati</taxon>
        <taxon>Bacteroidota</taxon>
        <taxon>Saprospiria</taxon>
        <taxon>Saprospirales</taxon>
        <taxon>Saprospiraceae</taxon>
        <taxon>Aureispira</taxon>
        <taxon>environmental samples</taxon>
    </lineage>
</organism>
<reference evidence="1" key="1">
    <citation type="submission" date="2020-01" db="EMBL/GenBank/DDBJ databases">
        <authorList>
            <person name="Meier V. D."/>
            <person name="Meier V D."/>
        </authorList>
    </citation>
    <scope>NUCLEOTIDE SEQUENCE</scope>
    <source>
        <strain evidence="1">HLG_WM_MAG_10</strain>
    </source>
</reference>
<protein>
    <submittedName>
        <fullName evidence="1">Uncharacterized protein</fullName>
    </submittedName>
</protein>
<proteinExistence type="predicted"/>